<organism evidence="1 2">
    <name type="scientific">Paramagnetospirillum marisnigri</name>
    <dbReference type="NCBI Taxonomy" id="1285242"/>
    <lineage>
        <taxon>Bacteria</taxon>
        <taxon>Pseudomonadati</taxon>
        <taxon>Pseudomonadota</taxon>
        <taxon>Alphaproteobacteria</taxon>
        <taxon>Rhodospirillales</taxon>
        <taxon>Magnetospirillaceae</taxon>
        <taxon>Paramagnetospirillum</taxon>
    </lineage>
</organism>
<sequence length="276" mass="30244">MATPYAAPGAPPAARPFDLAAHFMECGSLNTNLSIAPGERLVITDDLLNGNVVDFAAMSMAAIVARDGQVARAAIIPLSVAASKVKAADRRKYERLFELIEETAFDSAARESAEALIAANFRDSQIRELAAELGGTIGPARTRYRAFLEVIKLLVDKKISQGGFLEEFLEFTRAVAGKLDFGIYSLCVDRLFVSEHIPMMVKVSLLGEILKYPPLVRKELMTNLLSSPKAPRDLINHARGAMASEMSRAQLTEIVLFTMLKQSWQWQKKAPGHPTI</sequence>
<dbReference type="AlphaFoldDB" id="A0A178MW81"/>
<keyword evidence="2" id="KW-1185">Reference proteome</keyword>
<comment type="caution">
    <text evidence="1">The sequence shown here is derived from an EMBL/GenBank/DDBJ whole genome shotgun (WGS) entry which is preliminary data.</text>
</comment>
<dbReference type="RefSeq" id="WP_068489625.1">
    <property type="nucleotide sequence ID" value="NZ_LWQT01000028.1"/>
</dbReference>
<reference evidence="1 2" key="1">
    <citation type="submission" date="2016-04" db="EMBL/GenBank/DDBJ databases">
        <title>Draft genome sequence of freshwater magnetotactic bacteria Magnetospirillum marisnigri SP-1 and Magnetospirillum moscoviense BB-1.</title>
        <authorList>
            <person name="Koziaeva V."/>
            <person name="Dziuba M.V."/>
            <person name="Ivanov T.M."/>
            <person name="Kuznetsov B."/>
            <person name="Grouzdev D.S."/>
        </authorList>
    </citation>
    <scope>NUCLEOTIDE SEQUENCE [LARGE SCALE GENOMIC DNA]</scope>
    <source>
        <strain evidence="1 2">SP-1</strain>
    </source>
</reference>
<dbReference type="Proteomes" id="UP000078428">
    <property type="component" value="Unassembled WGS sequence"/>
</dbReference>
<evidence type="ECO:0000313" key="2">
    <source>
        <dbReference type="Proteomes" id="UP000078428"/>
    </source>
</evidence>
<dbReference type="STRING" id="1285242.A6A04_11915"/>
<proteinExistence type="predicted"/>
<evidence type="ECO:0000313" key="1">
    <source>
        <dbReference type="EMBL" id="OAN54696.1"/>
    </source>
</evidence>
<name>A0A178MW81_9PROT</name>
<protein>
    <submittedName>
        <fullName evidence="1">Uncharacterized protein</fullName>
    </submittedName>
</protein>
<dbReference type="OrthoDB" id="7329594at2"/>
<gene>
    <name evidence="1" type="ORF">A6A04_11915</name>
</gene>
<accession>A0A178MW81</accession>
<dbReference type="EMBL" id="LWQT01000028">
    <property type="protein sequence ID" value="OAN54696.1"/>
    <property type="molecule type" value="Genomic_DNA"/>
</dbReference>